<dbReference type="Proteomes" id="UP001155241">
    <property type="component" value="Unassembled WGS sequence"/>
</dbReference>
<proteinExistence type="predicted"/>
<evidence type="ECO:0000256" key="1">
    <source>
        <dbReference type="SAM" id="Phobius"/>
    </source>
</evidence>
<keyword evidence="1" id="KW-0812">Transmembrane</keyword>
<feature type="transmembrane region" description="Helical" evidence="1">
    <location>
        <begin position="37"/>
        <end position="58"/>
    </location>
</feature>
<dbReference type="AlphaFoldDB" id="A0A9X2FHP4"/>
<evidence type="ECO:0000313" key="3">
    <source>
        <dbReference type="Proteomes" id="UP001155241"/>
    </source>
</evidence>
<organism evidence="2 3">
    <name type="scientific">Aeoliella straminimaris</name>
    <dbReference type="NCBI Taxonomy" id="2954799"/>
    <lineage>
        <taxon>Bacteria</taxon>
        <taxon>Pseudomonadati</taxon>
        <taxon>Planctomycetota</taxon>
        <taxon>Planctomycetia</taxon>
        <taxon>Pirellulales</taxon>
        <taxon>Lacipirellulaceae</taxon>
        <taxon>Aeoliella</taxon>
    </lineage>
</organism>
<keyword evidence="1" id="KW-0472">Membrane</keyword>
<feature type="transmembrane region" description="Helical" evidence="1">
    <location>
        <begin position="12"/>
        <end position="31"/>
    </location>
</feature>
<reference evidence="2" key="1">
    <citation type="submission" date="2022-06" db="EMBL/GenBank/DDBJ databases">
        <title>Aeoliella straminimaris, a novel planctomycete from sediments.</title>
        <authorList>
            <person name="Vitorino I.R."/>
            <person name="Lage O.M."/>
        </authorList>
    </citation>
    <scope>NUCLEOTIDE SEQUENCE</scope>
    <source>
        <strain evidence="2">ICT_H6.2</strain>
    </source>
</reference>
<feature type="transmembrane region" description="Helical" evidence="1">
    <location>
        <begin position="65"/>
        <end position="83"/>
    </location>
</feature>
<sequence length="206" mass="22556">MTERPAGLWRLSLRELLVVVVLLAVICVALKSATPLLADLCTTAVLLVMATMTILALVGRGRWQAFAIGFVIWGLLFWVASWQTGRGPGNLLPTDAFADWAHQRVAVPYDYDPETATILGPTAGRDNREGPRAEVELSSSFPSMPFSSPFSPEILREVELPGKVEFASILDVGWTLALAYLGGRFAVWVYQRRVSQQGINSEGQPL</sequence>
<comment type="caution">
    <text evidence="2">The sequence shown here is derived from an EMBL/GenBank/DDBJ whole genome shotgun (WGS) entry which is preliminary data.</text>
</comment>
<keyword evidence="3" id="KW-1185">Reference proteome</keyword>
<accession>A0A9X2FHP4</accession>
<evidence type="ECO:0000313" key="2">
    <source>
        <dbReference type="EMBL" id="MCO6045166.1"/>
    </source>
</evidence>
<gene>
    <name evidence="2" type="ORF">NG895_14740</name>
</gene>
<protein>
    <submittedName>
        <fullName evidence="2">Uncharacterized protein</fullName>
    </submittedName>
</protein>
<dbReference type="EMBL" id="JAMXLR010000051">
    <property type="protein sequence ID" value="MCO6045166.1"/>
    <property type="molecule type" value="Genomic_DNA"/>
</dbReference>
<feature type="transmembrane region" description="Helical" evidence="1">
    <location>
        <begin position="172"/>
        <end position="190"/>
    </location>
</feature>
<name>A0A9X2FHP4_9BACT</name>
<keyword evidence="1" id="KW-1133">Transmembrane helix</keyword>
<dbReference type="RefSeq" id="WP_252853276.1">
    <property type="nucleotide sequence ID" value="NZ_JAMXLR010000051.1"/>
</dbReference>